<reference evidence="1" key="1">
    <citation type="journal article" date="2014" name="Nat. Commun.">
        <title>The rainbow trout genome provides novel insights into evolution after whole-genome duplication in vertebrates.</title>
        <authorList>
            <person name="Berthelot C."/>
            <person name="Brunet F."/>
            <person name="Chalopin D."/>
            <person name="Juanchich A."/>
            <person name="Bernard M."/>
            <person name="Noel B."/>
            <person name="Bento P."/>
            <person name="Da Silva C."/>
            <person name="Labadie K."/>
            <person name="Alberti A."/>
            <person name="Aury J.M."/>
            <person name="Louis A."/>
            <person name="Dehais P."/>
            <person name="Bardou P."/>
            <person name="Montfort J."/>
            <person name="Klopp C."/>
            <person name="Cabau C."/>
            <person name="Gaspin C."/>
            <person name="Thorgaard G.H."/>
            <person name="Boussaha M."/>
            <person name="Quillet E."/>
            <person name="Guyomard R."/>
            <person name="Galiana D."/>
            <person name="Bobe J."/>
            <person name="Volff J.N."/>
            <person name="Genet C."/>
            <person name="Wincker P."/>
            <person name="Jaillon O."/>
            <person name="Roest Crollius H."/>
            <person name="Guiguen Y."/>
        </authorList>
    </citation>
    <scope>NUCLEOTIDE SEQUENCE [LARGE SCALE GENOMIC DNA]</scope>
</reference>
<proteinExistence type="predicted"/>
<evidence type="ECO:0000313" key="2">
    <source>
        <dbReference type="Proteomes" id="UP000193380"/>
    </source>
</evidence>
<dbReference type="PaxDb" id="8022-A0A060WZK7"/>
<organism evidence="1 2">
    <name type="scientific">Oncorhynchus mykiss</name>
    <name type="common">Rainbow trout</name>
    <name type="synonym">Salmo gairdneri</name>
    <dbReference type="NCBI Taxonomy" id="8022"/>
    <lineage>
        <taxon>Eukaryota</taxon>
        <taxon>Metazoa</taxon>
        <taxon>Chordata</taxon>
        <taxon>Craniata</taxon>
        <taxon>Vertebrata</taxon>
        <taxon>Euteleostomi</taxon>
        <taxon>Actinopterygii</taxon>
        <taxon>Neopterygii</taxon>
        <taxon>Teleostei</taxon>
        <taxon>Protacanthopterygii</taxon>
        <taxon>Salmoniformes</taxon>
        <taxon>Salmonidae</taxon>
        <taxon>Salmoninae</taxon>
        <taxon>Oncorhynchus</taxon>
    </lineage>
</organism>
<gene>
    <name evidence="1" type="ORF">GSONMT00014049001</name>
</gene>
<accession>A0A060WZK7</accession>
<name>A0A060WZK7_ONCMY</name>
<dbReference type="AlphaFoldDB" id="A0A060WZK7"/>
<evidence type="ECO:0000313" key="1">
    <source>
        <dbReference type="EMBL" id="CDQ72432.1"/>
    </source>
</evidence>
<dbReference type="Proteomes" id="UP000193380">
    <property type="component" value="Unassembled WGS sequence"/>
</dbReference>
<sequence>MTSVICSVRGCHNNWMKRREFLQQQCFEHQPLRRSEPHTTCIHLLKTQRLCGSGSKR</sequence>
<reference evidence="1" key="2">
    <citation type="submission" date="2014-03" db="EMBL/GenBank/DDBJ databases">
        <authorList>
            <person name="Genoscope - CEA"/>
        </authorList>
    </citation>
    <scope>NUCLEOTIDE SEQUENCE</scope>
</reference>
<dbReference type="EMBL" id="FR904832">
    <property type="protein sequence ID" value="CDQ72432.1"/>
    <property type="molecule type" value="Genomic_DNA"/>
</dbReference>
<protein>
    <submittedName>
        <fullName evidence="1">Uncharacterized protein</fullName>
    </submittedName>
</protein>